<keyword evidence="5" id="KW-1185">Reference proteome</keyword>
<dbReference type="RefSeq" id="WP_265722963.1">
    <property type="nucleotide sequence ID" value="NZ_JAPIVK010000033.1"/>
</dbReference>
<dbReference type="EMBL" id="JBHUJD010000035">
    <property type="protein sequence ID" value="MFD2312305.1"/>
    <property type="molecule type" value="Genomic_DNA"/>
</dbReference>
<keyword evidence="2" id="KW-0597">Phosphoprotein</keyword>
<dbReference type="Gene3D" id="3.30.300.30">
    <property type="match status" value="1"/>
</dbReference>
<accession>A0ABW5EJ18</accession>
<dbReference type="NCBIfam" id="TIGR01733">
    <property type="entry name" value="AA-adenyl-dom"/>
    <property type="match status" value="1"/>
</dbReference>
<evidence type="ECO:0000259" key="3">
    <source>
        <dbReference type="PROSITE" id="PS50075"/>
    </source>
</evidence>
<dbReference type="Pfam" id="PF00501">
    <property type="entry name" value="AMP-binding"/>
    <property type="match status" value="1"/>
</dbReference>
<dbReference type="CDD" id="cd05930">
    <property type="entry name" value="A_NRPS"/>
    <property type="match status" value="1"/>
</dbReference>
<dbReference type="Pfam" id="PF00550">
    <property type="entry name" value="PP-binding"/>
    <property type="match status" value="1"/>
</dbReference>
<dbReference type="Proteomes" id="UP001597425">
    <property type="component" value="Unassembled WGS sequence"/>
</dbReference>
<dbReference type="Pfam" id="PF07993">
    <property type="entry name" value="NAD_binding_4"/>
    <property type="match status" value="1"/>
</dbReference>
<dbReference type="Gene3D" id="3.40.50.980">
    <property type="match status" value="2"/>
</dbReference>
<comment type="caution">
    <text evidence="4">The sequence shown here is derived from an EMBL/GenBank/DDBJ whole genome shotgun (WGS) entry which is preliminary data.</text>
</comment>
<dbReference type="InterPro" id="IPR010080">
    <property type="entry name" value="Thioester_reductase-like_dom"/>
</dbReference>
<dbReference type="InterPro" id="IPR010071">
    <property type="entry name" value="AA_adenyl_dom"/>
</dbReference>
<dbReference type="NCBIfam" id="TIGR01746">
    <property type="entry name" value="Thioester-redct"/>
    <property type="match status" value="1"/>
</dbReference>
<organism evidence="4 5">
    <name type="scientific">Microbulbifer halophilus</name>
    <dbReference type="NCBI Taxonomy" id="453963"/>
    <lineage>
        <taxon>Bacteria</taxon>
        <taxon>Pseudomonadati</taxon>
        <taxon>Pseudomonadota</taxon>
        <taxon>Gammaproteobacteria</taxon>
        <taxon>Cellvibrionales</taxon>
        <taxon>Microbulbiferaceae</taxon>
        <taxon>Microbulbifer</taxon>
    </lineage>
</organism>
<dbReference type="InterPro" id="IPR013120">
    <property type="entry name" value="FAR_NAD-bd"/>
</dbReference>
<dbReference type="InterPro" id="IPR036736">
    <property type="entry name" value="ACP-like_sf"/>
</dbReference>
<evidence type="ECO:0000256" key="2">
    <source>
        <dbReference type="ARBA" id="ARBA00022553"/>
    </source>
</evidence>
<dbReference type="InterPro" id="IPR009081">
    <property type="entry name" value="PP-bd_ACP"/>
</dbReference>
<name>A0ABW5EJ18_9GAMM</name>
<feature type="domain" description="Carrier" evidence="3">
    <location>
        <begin position="507"/>
        <end position="582"/>
    </location>
</feature>
<dbReference type="PROSITE" id="PS00455">
    <property type="entry name" value="AMP_BINDING"/>
    <property type="match status" value="1"/>
</dbReference>
<evidence type="ECO:0000256" key="1">
    <source>
        <dbReference type="ARBA" id="ARBA00022450"/>
    </source>
</evidence>
<dbReference type="InterPro" id="IPR020845">
    <property type="entry name" value="AMP-binding_CS"/>
</dbReference>
<evidence type="ECO:0000313" key="5">
    <source>
        <dbReference type="Proteomes" id="UP001597425"/>
    </source>
</evidence>
<evidence type="ECO:0000313" key="4">
    <source>
        <dbReference type="EMBL" id="MFD2312305.1"/>
    </source>
</evidence>
<dbReference type="PANTHER" id="PTHR44845">
    <property type="entry name" value="CARRIER DOMAIN-CONTAINING PROTEIN"/>
    <property type="match status" value="1"/>
</dbReference>
<dbReference type="SUPFAM" id="SSF56801">
    <property type="entry name" value="Acetyl-CoA synthetase-like"/>
    <property type="match status" value="1"/>
</dbReference>
<dbReference type="InterPro" id="IPR025110">
    <property type="entry name" value="AMP-bd_C"/>
</dbReference>
<dbReference type="Gene3D" id="2.30.38.10">
    <property type="entry name" value="Luciferase, Domain 3"/>
    <property type="match status" value="1"/>
</dbReference>
<sequence length="998" mass="112549">MFIFNSGFFGGRDNEALKGNVIIDDTNILTYDDVRIKSNAVANFLIEADIKRGDLVPIISERSAYFVIAMLGIVKAGGIYIPVDDRNPEPRKNTILECSKARICLLSGGAKSGYIDDSGCRVAYIENIADDYNSKPVSIDVSASQAVYVVFTSGTTGTPKGVVVEYGSLDNIIKWHNETFLVKADSRMVSTASVGFDVFQWEVWSSLASGACLYIPSDEVRLDPGRLLEFFSGNEISHAYVPTAMVPDIVKNSKSNSLNLKYLFTAGEKLQPLNTDHISYSVVDYYGPAEATIFATCNIVESSSKGVPDSIGYPVADTEIYILDENLDVCPENEHGEIFIAGTCLARGYLHDPDLTCEKFFNHPSAGNKRIYRTGDFGKWLSNGKIQFIGRIDDQIKIRGNRVEMGEITSFLNGQEEVERAVVIAEDTDKAGKQLIAFVVKKSDYDSMLDISISLRNRISAYLPGYMVPADILVIDRIPLTVNGKSDRSALLEIYQEYLRKSVADNQFSNPEELKIAEIWRNILGRERFGPDDDFFNTGGHSLLAARVMKSISEVFEVKTYIRDIYEYKTVRMLSEAISNRAQGFDTSLDREPVIALTDDVFLPEGIEFGEYSIKQISDPENILLTGATGFVGAHMLAELLSSTDSRIHCLVRGIDNLHARKRLDNALKKYLIRLSSEDVSRVEVYASDVSESYLGMEENVYRELSRTIDIVYHSASSVNFIQPYTYMKHDNVEGVRRIITFASDYRVKPLMLFSTISVYSWGHIHTGKKVVSEDDDIDQNLPAVVTDIGYVRSKWVMEKVADLAADNGLPLMTFRLGYATLNSQTGLCADYQWWGRFVKSCIDYNAIPDLDQLREGLTTVDYMVRAISFITRNPEAIGKKFNLIHRDENNLTLKEFFNKLDNYFDFNFKVIPYKSWRNLWENDSDSPLYPLLSLFRDNMYDGLSTVELYQNTYRWKCDNVAEFLRGSGIEEPEFDRELMSLYLERLMGVSYKSVAVD</sequence>
<protein>
    <submittedName>
        <fullName evidence="4">Amino acid adenylation domain-containing protein</fullName>
    </submittedName>
</protein>
<dbReference type="InterPro" id="IPR036291">
    <property type="entry name" value="NAD(P)-bd_dom_sf"/>
</dbReference>
<dbReference type="SUPFAM" id="SSF47336">
    <property type="entry name" value="ACP-like"/>
    <property type="match status" value="1"/>
</dbReference>
<keyword evidence="1" id="KW-0596">Phosphopantetheine</keyword>
<dbReference type="PANTHER" id="PTHR44845:SF6">
    <property type="entry name" value="BETA-ALANINE-ACTIVATING ENZYME"/>
    <property type="match status" value="1"/>
</dbReference>
<gene>
    <name evidence="4" type="ORF">ACFSKX_17935</name>
</gene>
<dbReference type="InterPro" id="IPR045851">
    <property type="entry name" value="AMP-bd_C_sf"/>
</dbReference>
<reference evidence="5" key="1">
    <citation type="journal article" date="2019" name="Int. J. Syst. Evol. Microbiol.">
        <title>The Global Catalogue of Microorganisms (GCM) 10K type strain sequencing project: providing services to taxonomists for standard genome sequencing and annotation.</title>
        <authorList>
            <consortium name="The Broad Institute Genomics Platform"/>
            <consortium name="The Broad Institute Genome Sequencing Center for Infectious Disease"/>
            <person name="Wu L."/>
            <person name="Ma J."/>
        </authorList>
    </citation>
    <scope>NUCLEOTIDE SEQUENCE [LARGE SCALE GENOMIC DNA]</scope>
    <source>
        <strain evidence="5">KCTC 12848</strain>
    </source>
</reference>
<proteinExistence type="predicted"/>
<dbReference type="SUPFAM" id="SSF51735">
    <property type="entry name" value="NAD(P)-binding Rossmann-fold domains"/>
    <property type="match status" value="1"/>
</dbReference>
<dbReference type="Pfam" id="PF13193">
    <property type="entry name" value="AMP-binding_C"/>
    <property type="match status" value="1"/>
</dbReference>
<dbReference type="InterPro" id="IPR000873">
    <property type="entry name" value="AMP-dep_synth/lig_dom"/>
</dbReference>
<dbReference type="Gene3D" id="1.10.1200.10">
    <property type="entry name" value="ACP-like"/>
    <property type="match status" value="1"/>
</dbReference>
<dbReference type="Gene3D" id="3.40.50.720">
    <property type="entry name" value="NAD(P)-binding Rossmann-like Domain"/>
    <property type="match status" value="1"/>
</dbReference>
<dbReference type="PROSITE" id="PS50075">
    <property type="entry name" value="CARRIER"/>
    <property type="match status" value="1"/>
</dbReference>